<reference evidence="1" key="3">
    <citation type="submission" date="2022-12" db="EMBL/GenBank/DDBJ databases">
        <authorList>
            <person name="Sun Q."/>
            <person name="Kim S."/>
        </authorList>
    </citation>
    <scope>NUCLEOTIDE SEQUENCE</scope>
    <source>
        <strain evidence="1">KCTC 12344</strain>
    </source>
</reference>
<dbReference type="RefSeq" id="WP_134383757.1">
    <property type="nucleotide sequence ID" value="NZ_BMWW01000005.1"/>
</dbReference>
<gene>
    <name evidence="2" type="ORF">E1742_04580</name>
    <name evidence="1" type="ORF">GCM10007388_33640</name>
</gene>
<dbReference type="AlphaFoldDB" id="A0A4V1ATF8"/>
<dbReference type="Proteomes" id="UP000294359">
    <property type="component" value="Chromosome"/>
</dbReference>
<name>A0A4V1ATF8_9BURK</name>
<evidence type="ECO:0000313" key="4">
    <source>
        <dbReference type="Proteomes" id="UP000619512"/>
    </source>
</evidence>
<reference evidence="1" key="1">
    <citation type="journal article" date="2014" name="Int. J. Syst. Evol. Microbiol.">
        <title>Complete genome sequence of Corynebacterium casei LMG S-19264T (=DSM 44701T), isolated from a smear-ripened cheese.</title>
        <authorList>
            <consortium name="US DOE Joint Genome Institute (JGI-PGF)"/>
            <person name="Walter F."/>
            <person name="Albersmeier A."/>
            <person name="Kalinowski J."/>
            <person name="Ruckert C."/>
        </authorList>
    </citation>
    <scope>NUCLEOTIDE SEQUENCE</scope>
    <source>
        <strain evidence="1">KCTC 12344</strain>
    </source>
</reference>
<organism evidence="1 4">
    <name type="scientific">Pseudoduganella plicata</name>
    <dbReference type="NCBI Taxonomy" id="321984"/>
    <lineage>
        <taxon>Bacteria</taxon>
        <taxon>Pseudomonadati</taxon>
        <taxon>Pseudomonadota</taxon>
        <taxon>Betaproteobacteria</taxon>
        <taxon>Burkholderiales</taxon>
        <taxon>Oxalobacteraceae</taxon>
        <taxon>Telluria group</taxon>
        <taxon>Pseudoduganella</taxon>
    </lineage>
</organism>
<keyword evidence="3" id="KW-1185">Reference proteome</keyword>
<sequence length="92" mass="10290">MPRPSKLDTVVSIVDQALTDAGYPRPKRGEDTPMRKVLSDELDKLAIILMAISKRLRDNKPSYTFPVDYAFCEKALEYDEIDLSAAVAARTS</sequence>
<accession>A0A4V1ATF8</accession>
<evidence type="ECO:0000313" key="2">
    <source>
        <dbReference type="EMBL" id="QBQ35518.1"/>
    </source>
</evidence>
<dbReference type="EMBL" id="BMWW01000005">
    <property type="protein sequence ID" value="GGY97233.1"/>
    <property type="molecule type" value="Genomic_DNA"/>
</dbReference>
<proteinExistence type="predicted"/>
<reference evidence="2 3" key="2">
    <citation type="submission" date="2019-03" db="EMBL/GenBank/DDBJ databases">
        <title>Draft Genome Sequences of Six Type Strains of the Genus Massilia.</title>
        <authorList>
            <person name="Miess H."/>
            <person name="Frediansyhah A."/>
            <person name="Gross H."/>
        </authorList>
    </citation>
    <scope>NUCLEOTIDE SEQUENCE [LARGE SCALE GENOMIC DNA]</scope>
    <source>
        <strain evidence="2 3">DSM 17505</strain>
    </source>
</reference>
<dbReference type="EMBL" id="CP038026">
    <property type="protein sequence ID" value="QBQ35518.1"/>
    <property type="molecule type" value="Genomic_DNA"/>
</dbReference>
<dbReference type="Proteomes" id="UP000619512">
    <property type="component" value="Unassembled WGS sequence"/>
</dbReference>
<evidence type="ECO:0000313" key="3">
    <source>
        <dbReference type="Proteomes" id="UP000294359"/>
    </source>
</evidence>
<evidence type="ECO:0000313" key="1">
    <source>
        <dbReference type="EMBL" id="GGY97233.1"/>
    </source>
</evidence>
<protein>
    <submittedName>
        <fullName evidence="1">Uncharacterized protein</fullName>
    </submittedName>
</protein>